<gene>
    <name evidence="1" type="ORF">Mlute_00052</name>
</gene>
<dbReference type="Proteomes" id="UP000265800">
    <property type="component" value="Unassembled WGS sequence"/>
</dbReference>
<evidence type="ECO:0000313" key="2">
    <source>
        <dbReference type="Proteomes" id="UP000265800"/>
    </source>
</evidence>
<accession>A0A399F2B0</accession>
<keyword evidence="2" id="KW-1185">Reference proteome</keyword>
<dbReference type="RefSeq" id="WP_119358777.1">
    <property type="nucleotide sequence ID" value="NZ_QWKZ01000001.1"/>
</dbReference>
<sequence length="80" mass="9464">MRRVGLAVTVEAHPDGRPGAVVYRYRRLVLRWLKRWRSKGRWFLGEGPRAYWWVEVEGGLTLEVYHQEGSGLWVLTRILD</sequence>
<proteinExistence type="predicted"/>
<comment type="caution">
    <text evidence="1">The sequence shown here is derived from an EMBL/GenBank/DDBJ whole genome shotgun (WGS) entry which is preliminary data.</text>
</comment>
<dbReference type="AlphaFoldDB" id="A0A399F2B0"/>
<protein>
    <submittedName>
        <fullName evidence="1">Uncharacterized protein</fullName>
    </submittedName>
</protein>
<evidence type="ECO:0000313" key="1">
    <source>
        <dbReference type="EMBL" id="RIH90130.1"/>
    </source>
</evidence>
<organism evidence="1 2">
    <name type="scientific">Meiothermus luteus</name>
    <dbReference type="NCBI Taxonomy" id="2026184"/>
    <lineage>
        <taxon>Bacteria</taxon>
        <taxon>Thermotogati</taxon>
        <taxon>Deinococcota</taxon>
        <taxon>Deinococci</taxon>
        <taxon>Thermales</taxon>
        <taxon>Thermaceae</taxon>
        <taxon>Meiothermus</taxon>
    </lineage>
</organism>
<dbReference type="EMBL" id="QWKZ01000001">
    <property type="protein sequence ID" value="RIH90130.1"/>
    <property type="molecule type" value="Genomic_DNA"/>
</dbReference>
<reference evidence="1 2" key="1">
    <citation type="submission" date="2018-08" db="EMBL/GenBank/DDBJ databases">
        <title>Meiothermus luteus KCTC 52599 genome sequencing project.</title>
        <authorList>
            <person name="Da Costa M.S."/>
            <person name="Albuquerque L."/>
            <person name="Raposo P."/>
            <person name="Froufe H.J.C."/>
            <person name="Barroso C.S."/>
            <person name="Egas C."/>
        </authorList>
    </citation>
    <scope>NUCLEOTIDE SEQUENCE [LARGE SCALE GENOMIC DNA]</scope>
    <source>
        <strain evidence="1 2">KCTC 52599</strain>
    </source>
</reference>
<dbReference type="OrthoDB" id="71423at2"/>
<name>A0A399F2B0_9DEIN</name>